<keyword evidence="9" id="KW-0460">Magnesium</keyword>
<reference evidence="13 14" key="1">
    <citation type="submission" date="2016-06" db="EMBL/GenBank/DDBJ databases">
        <title>Genome sequencing of Cryobacterium arcticum PAMC 27867.</title>
        <authorList>
            <person name="Lee J."/>
            <person name="Kim O.-S."/>
        </authorList>
    </citation>
    <scope>NUCLEOTIDE SEQUENCE [LARGE SCALE GENOMIC DNA]</scope>
    <source>
        <strain evidence="13 14">PAMC 27867</strain>
    </source>
</reference>
<comment type="similarity">
    <text evidence="2">Belongs to the TsaE family.</text>
</comment>
<evidence type="ECO:0000256" key="10">
    <source>
        <dbReference type="ARBA" id="ARBA00024908"/>
    </source>
</evidence>
<feature type="compositionally biased region" description="Low complexity" evidence="12">
    <location>
        <begin position="185"/>
        <end position="194"/>
    </location>
</feature>
<dbReference type="Pfam" id="PF02367">
    <property type="entry name" value="TsaE"/>
    <property type="match status" value="1"/>
</dbReference>
<dbReference type="PATRIC" id="fig|670052.7.peg.2993"/>
<feature type="region of interest" description="Disordered" evidence="12">
    <location>
        <begin position="163"/>
        <end position="206"/>
    </location>
</feature>
<dbReference type="AlphaFoldDB" id="A0A1B1BMU3"/>
<dbReference type="GO" id="GO:0005737">
    <property type="term" value="C:cytoplasm"/>
    <property type="evidence" value="ECO:0007669"/>
    <property type="project" value="UniProtKB-SubCell"/>
</dbReference>
<dbReference type="PANTHER" id="PTHR33540:SF2">
    <property type="entry name" value="TRNA THREONYLCARBAMOYLADENOSINE BIOSYNTHESIS PROTEIN TSAE"/>
    <property type="match status" value="1"/>
</dbReference>
<dbReference type="PANTHER" id="PTHR33540">
    <property type="entry name" value="TRNA THREONYLCARBAMOYLADENOSINE BIOSYNTHESIS PROTEIN TSAE"/>
    <property type="match status" value="1"/>
</dbReference>
<comment type="function">
    <text evidence="10">Required for the formation of a threonylcarbamoyl group on adenosine at position 37 (t(6)A37) in tRNAs that read codons beginning with adenine. Is involved in the transfer of the threonylcarbamoyl moiety of threonylcarbamoyl-AMP (TC-AMP) to the N6 group of A37, together with TsaD and TsaB. TsaE seems to play an indirect role in the t(6)A biosynthesis pathway, possibly in regulating the core enzymatic function of TsaD.</text>
</comment>
<name>A0A1B1BMU3_9MICO</name>
<evidence type="ECO:0000256" key="6">
    <source>
        <dbReference type="ARBA" id="ARBA00022723"/>
    </source>
</evidence>
<evidence type="ECO:0000313" key="14">
    <source>
        <dbReference type="Proteomes" id="UP000092582"/>
    </source>
</evidence>
<protein>
    <recommendedName>
        <fullName evidence="3">tRNA threonylcarbamoyladenosine biosynthesis protein TsaE</fullName>
    </recommendedName>
    <alternativeName>
        <fullName evidence="11">t(6)A37 threonylcarbamoyladenosine biosynthesis protein TsaE</fullName>
    </alternativeName>
</protein>
<evidence type="ECO:0000256" key="3">
    <source>
        <dbReference type="ARBA" id="ARBA00019010"/>
    </source>
</evidence>
<evidence type="ECO:0000313" key="13">
    <source>
        <dbReference type="EMBL" id="ANP73851.1"/>
    </source>
</evidence>
<dbReference type="NCBIfam" id="TIGR00150">
    <property type="entry name" value="T6A_YjeE"/>
    <property type="match status" value="1"/>
</dbReference>
<sequence>MRRIIDDPEAMHALGVELAGVLRAGDLMVLTGPLGAGKTTFTRGLGEGLRVRGPVTSPTFVLARTHPSLVGGPPLVHVDAYRLNSAMELDDLDIDFARSIAVVEWGRGLLEGITESWLDVEIVRPLGASEAVGGTAGSDADADADEIDADLDRAEPRTVTITGVGPRWESGLGLAATAGTGGDATGSTPAAAPDHSGAGPDGPTTE</sequence>
<evidence type="ECO:0000256" key="2">
    <source>
        <dbReference type="ARBA" id="ARBA00007599"/>
    </source>
</evidence>
<keyword evidence="5" id="KW-0819">tRNA processing</keyword>
<organism evidence="13 14">
    <name type="scientific">Cryobacterium arcticum</name>
    <dbReference type="NCBI Taxonomy" id="670052"/>
    <lineage>
        <taxon>Bacteria</taxon>
        <taxon>Bacillati</taxon>
        <taxon>Actinomycetota</taxon>
        <taxon>Actinomycetes</taxon>
        <taxon>Micrococcales</taxon>
        <taxon>Microbacteriaceae</taxon>
        <taxon>Cryobacterium</taxon>
    </lineage>
</organism>
<keyword evidence="4" id="KW-0963">Cytoplasm</keyword>
<dbReference type="InterPro" id="IPR027417">
    <property type="entry name" value="P-loop_NTPase"/>
</dbReference>
<evidence type="ECO:0000256" key="1">
    <source>
        <dbReference type="ARBA" id="ARBA00004496"/>
    </source>
</evidence>
<dbReference type="EMBL" id="CP016282">
    <property type="protein sequence ID" value="ANP73851.1"/>
    <property type="molecule type" value="Genomic_DNA"/>
</dbReference>
<dbReference type="RefSeq" id="WP_236900721.1">
    <property type="nucleotide sequence ID" value="NZ_CP016282.1"/>
</dbReference>
<proteinExistence type="inferred from homology"/>
<dbReference type="GO" id="GO:0046872">
    <property type="term" value="F:metal ion binding"/>
    <property type="evidence" value="ECO:0007669"/>
    <property type="project" value="UniProtKB-KW"/>
</dbReference>
<evidence type="ECO:0000256" key="7">
    <source>
        <dbReference type="ARBA" id="ARBA00022741"/>
    </source>
</evidence>
<evidence type="ECO:0000256" key="5">
    <source>
        <dbReference type="ARBA" id="ARBA00022694"/>
    </source>
</evidence>
<evidence type="ECO:0000256" key="8">
    <source>
        <dbReference type="ARBA" id="ARBA00022840"/>
    </source>
</evidence>
<keyword evidence="14" id="KW-1185">Reference proteome</keyword>
<evidence type="ECO:0000256" key="9">
    <source>
        <dbReference type="ARBA" id="ARBA00022842"/>
    </source>
</evidence>
<dbReference type="SUPFAM" id="SSF52540">
    <property type="entry name" value="P-loop containing nucleoside triphosphate hydrolases"/>
    <property type="match status" value="1"/>
</dbReference>
<comment type="subcellular location">
    <subcellularLocation>
        <location evidence="1">Cytoplasm</location>
    </subcellularLocation>
</comment>
<evidence type="ECO:0000256" key="12">
    <source>
        <dbReference type="SAM" id="MobiDB-lite"/>
    </source>
</evidence>
<dbReference type="STRING" id="670052.PA27867_2913"/>
<dbReference type="GO" id="GO:0005524">
    <property type="term" value="F:ATP binding"/>
    <property type="evidence" value="ECO:0007669"/>
    <property type="project" value="UniProtKB-KW"/>
</dbReference>
<accession>A0A1B1BMU3</accession>
<evidence type="ECO:0000256" key="11">
    <source>
        <dbReference type="ARBA" id="ARBA00032441"/>
    </source>
</evidence>
<gene>
    <name evidence="13" type="ORF">PA27867_2913</name>
</gene>
<keyword evidence="8" id="KW-0067">ATP-binding</keyword>
<dbReference type="Gene3D" id="3.40.50.300">
    <property type="entry name" value="P-loop containing nucleotide triphosphate hydrolases"/>
    <property type="match status" value="1"/>
</dbReference>
<dbReference type="KEGG" id="cart:PA27867_2913"/>
<keyword evidence="6" id="KW-0479">Metal-binding</keyword>
<dbReference type="Proteomes" id="UP000092582">
    <property type="component" value="Chromosome 1"/>
</dbReference>
<dbReference type="InterPro" id="IPR003442">
    <property type="entry name" value="T6A_TsaE"/>
</dbReference>
<keyword evidence="7" id="KW-0547">Nucleotide-binding</keyword>
<dbReference type="GO" id="GO:0002949">
    <property type="term" value="P:tRNA threonylcarbamoyladenosine modification"/>
    <property type="evidence" value="ECO:0007669"/>
    <property type="project" value="InterPro"/>
</dbReference>
<evidence type="ECO:0000256" key="4">
    <source>
        <dbReference type="ARBA" id="ARBA00022490"/>
    </source>
</evidence>